<proteinExistence type="predicted"/>
<gene>
    <name evidence="2" type="ORF">UFOVP361_35</name>
</gene>
<feature type="compositionally biased region" description="Basic and acidic residues" evidence="1">
    <location>
        <begin position="11"/>
        <end position="21"/>
    </location>
</feature>
<organism evidence="2">
    <name type="scientific">uncultured Caudovirales phage</name>
    <dbReference type="NCBI Taxonomy" id="2100421"/>
    <lineage>
        <taxon>Viruses</taxon>
        <taxon>Duplodnaviria</taxon>
        <taxon>Heunggongvirae</taxon>
        <taxon>Uroviricota</taxon>
        <taxon>Caudoviricetes</taxon>
        <taxon>Peduoviridae</taxon>
        <taxon>Maltschvirus</taxon>
        <taxon>Maltschvirus maltsch</taxon>
    </lineage>
</organism>
<sequence>MAGFTIPNAPDTDKSGLDQSEPDRLDFEILGNRRRGIVSGCAVTASSGAVVSVSAGTAYLDDVYYAVAANASLTLSAAPTTGNRFDLVVARLATGTVAVTYVTGTASTTNPTFPVITDADVVLAAIYRRTSQSIVSNDIIDKRTFVSSQTTLSIVNADVNASAAIAYSKLNLASSITSADIVNGTIATADIADSAITTAKLATGAAQAGFRSVANQQTGATYTLGLGDLGGMVELSIASPSTVTVTVPLNSAVNFSIGDRIDLLQTNTGQVTVQGASGVTVNSENSKTKLNGRWSAATLIKRDTNTWVLLGNITDTAV</sequence>
<evidence type="ECO:0000313" key="2">
    <source>
        <dbReference type="EMBL" id="CAB5222235.1"/>
    </source>
</evidence>
<reference evidence="2" key="1">
    <citation type="submission" date="2020-05" db="EMBL/GenBank/DDBJ databases">
        <authorList>
            <person name="Chiriac C."/>
            <person name="Salcher M."/>
            <person name="Ghai R."/>
            <person name="Kavagutti S V."/>
        </authorList>
    </citation>
    <scope>NUCLEOTIDE SEQUENCE</scope>
</reference>
<evidence type="ECO:0000256" key="1">
    <source>
        <dbReference type="SAM" id="MobiDB-lite"/>
    </source>
</evidence>
<feature type="region of interest" description="Disordered" evidence="1">
    <location>
        <begin position="1"/>
        <end position="21"/>
    </location>
</feature>
<accession>A0A6J7WZA4</accession>
<protein>
    <submittedName>
        <fullName evidence="2">Uncharacterized protein</fullName>
    </submittedName>
</protein>
<dbReference type="EMBL" id="LR798301">
    <property type="protein sequence ID" value="CAB5222235.1"/>
    <property type="molecule type" value="Genomic_DNA"/>
</dbReference>
<name>A0A6J7WZA4_9CAUD</name>